<comment type="similarity">
    <text evidence="1">Belongs to the UPF0587 family.</text>
</comment>
<dbReference type="PANTHER" id="PTHR12857">
    <property type="entry name" value="CXXC MOTIF CONTAINING ZINC BINDING PROTEIN"/>
    <property type="match status" value="1"/>
</dbReference>
<evidence type="ECO:0000256" key="1">
    <source>
        <dbReference type="ARBA" id="ARBA00007818"/>
    </source>
</evidence>
<sequence>MGKLSLQIKATLEGLEELYTNHPDYNFLLKLKCTSCGEESNKWHDVSEAVTFPGKTGKSENNYIAKCKLCSRENCLDIVPGSNGKYTNEDSGKFKTIVSFECRGIEPFEFAPSEGWIAKVEESNKIFDNINLAEKEWVEYDEKSQQSVGVYEFESKFVPCK</sequence>
<dbReference type="FunCoup" id="A0A6P7F0F8">
    <property type="interactions" value="1035"/>
</dbReference>
<dbReference type="PANTHER" id="PTHR12857:SF0">
    <property type="entry name" value="CXXC MOTIF CONTAINING ZINC BINDING PROTEIN"/>
    <property type="match status" value="1"/>
</dbReference>
<gene>
    <name evidence="4" type="primary">LOC114325243</name>
</gene>
<dbReference type="GO" id="GO:0008270">
    <property type="term" value="F:zinc ion binding"/>
    <property type="evidence" value="ECO:0007669"/>
    <property type="project" value="TreeGrafter"/>
</dbReference>
<organism evidence="4">
    <name type="scientific">Diabrotica virgifera virgifera</name>
    <name type="common">western corn rootworm</name>
    <dbReference type="NCBI Taxonomy" id="50390"/>
    <lineage>
        <taxon>Eukaryota</taxon>
        <taxon>Metazoa</taxon>
        <taxon>Ecdysozoa</taxon>
        <taxon>Arthropoda</taxon>
        <taxon>Hexapoda</taxon>
        <taxon>Insecta</taxon>
        <taxon>Pterygota</taxon>
        <taxon>Neoptera</taxon>
        <taxon>Endopterygota</taxon>
        <taxon>Coleoptera</taxon>
        <taxon>Polyphaga</taxon>
        <taxon>Cucujiformia</taxon>
        <taxon>Chrysomeloidea</taxon>
        <taxon>Chrysomelidae</taxon>
        <taxon>Galerucinae</taxon>
        <taxon>Diabroticina</taxon>
        <taxon>Diabroticites</taxon>
        <taxon>Diabrotica</taxon>
    </lineage>
</organism>
<keyword evidence="2" id="KW-0479">Metal-binding</keyword>
<evidence type="ECO:0000313" key="4">
    <source>
        <dbReference type="RefSeq" id="XP_028129049.1"/>
    </source>
</evidence>
<keyword evidence="3" id="KW-0862">Zinc</keyword>
<dbReference type="RefSeq" id="XP_028129049.1">
    <property type="nucleotide sequence ID" value="XM_028273248.1"/>
</dbReference>
<evidence type="ECO:0000256" key="3">
    <source>
        <dbReference type="ARBA" id="ARBA00022833"/>
    </source>
</evidence>
<accession>A0A6P7F0F8</accession>
<dbReference type="OrthoDB" id="10248838at2759"/>
<name>A0A6P7F0F8_DIAVI</name>
<dbReference type="SUPFAM" id="SSF141678">
    <property type="entry name" value="MAL13P1.257-like"/>
    <property type="match status" value="1"/>
</dbReference>
<protein>
    <submittedName>
        <fullName evidence="4">UPF0587 protein CG4646</fullName>
    </submittedName>
</protein>
<evidence type="ECO:0000256" key="2">
    <source>
        <dbReference type="ARBA" id="ARBA00022723"/>
    </source>
</evidence>
<proteinExistence type="inferred from homology"/>
<reference evidence="4" key="1">
    <citation type="submission" date="2025-08" db="UniProtKB">
        <authorList>
            <consortium name="RefSeq"/>
        </authorList>
    </citation>
    <scope>IDENTIFICATION</scope>
    <source>
        <tissue evidence="4">Whole insect</tissue>
    </source>
</reference>
<dbReference type="Pfam" id="PF05907">
    <property type="entry name" value="CXXC_Zn-b_euk"/>
    <property type="match status" value="1"/>
</dbReference>
<dbReference type="InterPro" id="IPR008584">
    <property type="entry name" value="CXXC_Zn-binding_euk"/>
</dbReference>
<dbReference type="AlphaFoldDB" id="A0A6P7F0F8"/>
<dbReference type="InParanoid" id="A0A6P7F0F8"/>